<dbReference type="KEGG" id="msf:IT882_09330"/>
<dbReference type="InterPro" id="IPR011712">
    <property type="entry name" value="Sig_transdc_His_kin_sub3_dim/P"/>
</dbReference>
<dbReference type="AlphaFoldDB" id="A0A7S8MW31"/>
<dbReference type="Pfam" id="PF07730">
    <property type="entry name" value="HisKA_3"/>
    <property type="match status" value="1"/>
</dbReference>
<dbReference type="InterPro" id="IPR036890">
    <property type="entry name" value="HATPase_C_sf"/>
</dbReference>
<keyword evidence="5" id="KW-0547">Nucleotide-binding</keyword>
<proteinExistence type="predicted"/>
<evidence type="ECO:0000256" key="4">
    <source>
        <dbReference type="ARBA" id="ARBA00022679"/>
    </source>
</evidence>
<protein>
    <recommendedName>
        <fullName evidence="2">histidine kinase</fullName>
        <ecNumber evidence="2">2.7.13.3</ecNumber>
    </recommendedName>
</protein>
<dbReference type="EMBL" id="CP064760">
    <property type="protein sequence ID" value="QPE03550.1"/>
    <property type="molecule type" value="Genomic_DNA"/>
</dbReference>
<dbReference type="GO" id="GO:0005524">
    <property type="term" value="F:ATP binding"/>
    <property type="evidence" value="ECO:0007669"/>
    <property type="project" value="UniProtKB-KW"/>
</dbReference>
<feature type="transmembrane region" description="Helical" evidence="9">
    <location>
        <begin position="70"/>
        <end position="102"/>
    </location>
</feature>
<evidence type="ECO:0000313" key="12">
    <source>
        <dbReference type="Proteomes" id="UP000594480"/>
    </source>
</evidence>
<keyword evidence="4" id="KW-0808">Transferase</keyword>
<dbReference type="GO" id="GO:0000155">
    <property type="term" value="F:phosphorelay sensor kinase activity"/>
    <property type="evidence" value="ECO:0007669"/>
    <property type="project" value="InterPro"/>
</dbReference>
<dbReference type="Proteomes" id="UP000594480">
    <property type="component" value="Chromosome"/>
</dbReference>
<evidence type="ECO:0000259" key="10">
    <source>
        <dbReference type="Pfam" id="PF07730"/>
    </source>
</evidence>
<accession>A0A7S8MW31</accession>
<evidence type="ECO:0000256" key="9">
    <source>
        <dbReference type="SAM" id="Phobius"/>
    </source>
</evidence>
<keyword evidence="9" id="KW-0472">Membrane</keyword>
<reference evidence="11 12" key="1">
    <citation type="submission" date="2020-11" db="EMBL/GenBank/DDBJ databases">
        <title>Amino acid is mineralized and recycled by bacteria in oceanic microbiome.</title>
        <authorList>
            <person name="Zheng L.Y."/>
        </authorList>
    </citation>
    <scope>NUCLEOTIDE SEQUENCE [LARGE SCALE GENOMIC DNA]</scope>
    <source>
        <strain evidence="11 12">A32-1</strain>
    </source>
</reference>
<keyword evidence="9" id="KW-0812">Transmembrane</keyword>
<dbReference type="PANTHER" id="PTHR24421">
    <property type="entry name" value="NITRATE/NITRITE SENSOR PROTEIN NARX-RELATED"/>
    <property type="match status" value="1"/>
</dbReference>
<sequence length="397" mass="41856">MTQQLDVPEVPADPHPRLPAWLPDVIIGLVVLAAAFAPVPVAELRPTGPLTLVLVLLPIAIFPWRRRWPLTVLVVLLIDFGVAAAAGTASPGIAIAVGAATFHVVVRTTRRRGLIVGGCATAAIILLAMLSAVGSVIEPRVLQFGLIVAFGTAAGDGARSRRAYIAAITERAERAMRTREAEASRRVSEERLRIARDLHDAVAHQIAVISLHAGVATSAVDTRPDKAKESLTTIRTAARAVLAEIGDLMTMLRADGAADASTRPQGGLDHLDELVAQFTASGLEVQTRIEGDTSRVSGSASHVAYRVVQEALTNAHKHGAEHRAHVLVHVGDDEIVVSVGNPMDTGTRPEPDESGSGVGLIGLRERVASVRGTVQAGPVPAGWKVEARLPVTQEEAR</sequence>
<gene>
    <name evidence="11" type="ORF">IT882_09330</name>
</gene>
<feature type="transmembrane region" description="Helical" evidence="9">
    <location>
        <begin position="114"/>
        <end position="137"/>
    </location>
</feature>
<keyword evidence="7" id="KW-0067">ATP-binding</keyword>
<dbReference type="PANTHER" id="PTHR24421:SF10">
    <property type="entry name" value="NITRATE_NITRITE SENSOR PROTEIN NARQ"/>
    <property type="match status" value="1"/>
</dbReference>
<dbReference type="EC" id="2.7.13.3" evidence="2"/>
<dbReference type="RefSeq" id="WP_195691652.1">
    <property type="nucleotide sequence ID" value="NZ_CP064760.1"/>
</dbReference>
<feature type="domain" description="Signal transduction histidine kinase subgroup 3 dimerisation and phosphoacceptor" evidence="10">
    <location>
        <begin position="190"/>
        <end position="255"/>
    </location>
</feature>
<evidence type="ECO:0000256" key="6">
    <source>
        <dbReference type="ARBA" id="ARBA00022777"/>
    </source>
</evidence>
<dbReference type="GO" id="GO:0046983">
    <property type="term" value="F:protein dimerization activity"/>
    <property type="evidence" value="ECO:0007669"/>
    <property type="project" value="InterPro"/>
</dbReference>
<keyword evidence="6 11" id="KW-0418">Kinase</keyword>
<feature type="transmembrane region" description="Helical" evidence="9">
    <location>
        <begin position="46"/>
        <end position="64"/>
    </location>
</feature>
<evidence type="ECO:0000256" key="7">
    <source>
        <dbReference type="ARBA" id="ARBA00022840"/>
    </source>
</evidence>
<dbReference type="Gene3D" id="3.30.565.10">
    <property type="entry name" value="Histidine kinase-like ATPase, C-terminal domain"/>
    <property type="match status" value="1"/>
</dbReference>
<dbReference type="CDD" id="cd16917">
    <property type="entry name" value="HATPase_UhpB-NarQ-NarX-like"/>
    <property type="match status" value="1"/>
</dbReference>
<name>A0A7S8MW31_9MICO</name>
<dbReference type="GO" id="GO:0016020">
    <property type="term" value="C:membrane"/>
    <property type="evidence" value="ECO:0007669"/>
    <property type="project" value="InterPro"/>
</dbReference>
<keyword evidence="3" id="KW-0597">Phosphoprotein</keyword>
<organism evidence="11 12">
    <name type="scientific">Microbacterium schleiferi</name>
    <dbReference type="NCBI Taxonomy" id="69362"/>
    <lineage>
        <taxon>Bacteria</taxon>
        <taxon>Bacillati</taxon>
        <taxon>Actinomycetota</taxon>
        <taxon>Actinomycetes</taxon>
        <taxon>Micrococcales</taxon>
        <taxon>Microbacteriaceae</taxon>
        <taxon>Microbacterium</taxon>
    </lineage>
</organism>
<evidence type="ECO:0000256" key="3">
    <source>
        <dbReference type="ARBA" id="ARBA00022553"/>
    </source>
</evidence>
<feature type="transmembrane region" description="Helical" evidence="9">
    <location>
        <begin position="20"/>
        <end position="39"/>
    </location>
</feature>
<dbReference type="Gene3D" id="1.20.5.1930">
    <property type="match status" value="1"/>
</dbReference>
<evidence type="ECO:0000256" key="1">
    <source>
        <dbReference type="ARBA" id="ARBA00000085"/>
    </source>
</evidence>
<evidence type="ECO:0000313" key="11">
    <source>
        <dbReference type="EMBL" id="QPE03550.1"/>
    </source>
</evidence>
<evidence type="ECO:0000256" key="5">
    <source>
        <dbReference type="ARBA" id="ARBA00022741"/>
    </source>
</evidence>
<keyword evidence="12" id="KW-1185">Reference proteome</keyword>
<keyword evidence="9" id="KW-1133">Transmembrane helix</keyword>
<dbReference type="InterPro" id="IPR050482">
    <property type="entry name" value="Sensor_HK_TwoCompSys"/>
</dbReference>
<dbReference type="SUPFAM" id="SSF55874">
    <property type="entry name" value="ATPase domain of HSP90 chaperone/DNA topoisomerase II/histidine kinase"/>
    <property type="match status" value="1"/>
</dbReference>
<comment type="catalytic activity">
    <reaction evidence="1">
        <text>ATP + protein L-histidine = ADP + protein N-phospho-L-histidine.</text>
        <dbReference type="EC" id="2.7.13.3"/>
    </reaction>
</comment>
<evidence type="ECO:0000256" key="8">
    <source>
        <dbReference type="ARBA" id="ARBA00023012"/>
    </source>
</evidence>
<evidence type="ECO:0000256" key="2">
    <source>
        <dbReference type="ARBA" id="ARBA00012438"/>
    </source>
</evidence>
<keyword evidence="8" id="KW-0902">Two-component regulatory system</keyword>